<organism evidence="2 3">
    <name type="scientific">Rhodofomes roseus</name>
    <dbReference type="NCBI Taxonomy" id="34475"/>
    <lineage>
        <taxon>Eukaryota</taxon>
        <taxon>Fungi</taxon>
        <taxon>Dikarya</taxon>
        <taxon>Basidiomycota</taxon>
        <taxon>Agaricomycotina</taxon>
        <taxon>Agaricomycetes</taxon>
        <taxon>Polyporales</taxon>
        <taxon>Rhodofomes</taxon>
    </lineage>
</organism>
<feature type="transmembrane region" description="Helical" evidence="1">
    <location>
        <begin position="171"/>
        <end position="192"/>
    </location>
</feature>
<keyword evidence="1" id="KW-0812">Transmembrane</keyword>
<dbReference type="AlphaFoldDB" id="A0A4Y9YST2"/>
<feature type="transmembrane region" description="Helical" evidence="1">
    <location>
        <begin position="92"/>
        <end position="114"/>
    </location>
</feature>
<keyword evidence="1" id="KW-1133">Transmembrane helix</keyword>
<reference evidence="2 3" key="1">
    <citation type="submission" date="2019-01" db="EMBL/GenBank/DDBJ databases">
        <title>Genome sequencing of the rare red list fungi Fomitopsis rosea.</title>
        <authorList>
            <person name="Buettner E."/>
            <person name="Kellner H."/>
        </authorList>
    </citation>
    <scope>NUCLEOTIDE SEQUENCE [LARGE SCALE GENOMIC DNA]</scope>
    <source>
        <strain evidence="2 3">DSM 105464</strain>
    </source>
</reference>
<dbReference type="Proteomes" id="UP000298390">
    <property type="component" value="Unassembled WGS sequence"/>
</dbReference>
<gene>
    <name evidence="2" type="ORF">EVJ58_g1984</name>
</gene>
<sequence>MVLGLGNPCQSAQPEPCAGLRNTVARPHADRFKYGQVLYAKTKFFTVSLTPSFTTCATDASISPSLDTRCASFMDSDILATSPFDATLLLDAVLYASRACAIAGDLIVIVVTWYKTSGDGNKLRVFCLREMLRGRRDAPTLADLLIRDGMLCFLVLLILNVAQMVTSFQTAYGVLNVFITSMASVLVSRLLINLNEAVDQDVALEPHTQLGSYWLGPGAGHILFAEPQYF</sequence>
<evidence type="ECO:0000313" key="3">
    <source>
        <dbReference type="Proteomes" id="UP000298390"/>
    </source>
</evidence>
<evidence type="ECO:0000313" key="2">
    <source>
        <dbReference type="EMBL" id="TFY65445.1"/>
    </source>
</evidence>
<dbReference type="EMBL" id="SEKV01000069">
    <property type="protein sequence ID" value="TFY65445.1"/>
    <property type="molecule type" value="Genomic_DNA"/>
</dbReference>
<comment type="caution">
    <text evidence="2">The sequence shown here is derived from an EMBL/GenBank/DDBJ whole genome shotgun (WGS) entry which is preliminary data.</text>
</comment>
<evidence type="ECO:0000256" key="1">
    <source>
        <dbReference type="SAM" id="Phobius"/>
    </source>
</evidence>
<name>A0A4Y9YST2_9APHY</name>
<protein>
    <submittedName>
        <fullName evidence="2">Uncharacterized protein</fullName>
    </submittedName>
</protein>
<proteinExistence type="predicted"/>
<keyword evidence="1" id="KW-0472">Membrane</keyword>
<accession>A0A4Y9YST2</accession>
<feature type="transmembrane region" description="Helical" evidence="1">
    <location>
        <begin position="144"/>
        <end position="165"/>
    </location>
</feature>